<evidence type="ECO:0000313" key="3">
    <source>
        <dbReference type="Proteomes" id="UP000647241"/>
    </source>
</evidence>
<comment type="caution">
    <text evidence="2">The sequence shown here is derived from an EMBL/GenBank/DDBJ whole genome shotgun (WGS) entry which is preliminary data.</text>
</comment>
<dbReference type="PANTHER" id="PTHR33164:SF89">
    <property type="entry name" value="MARR FAMILY REGULATORY PROTEIN"/>
    <property type="match status" value="1"/>
</dbReference>
<dbReference type="PROSITE" id="PS50995">
    <property type="entry name" value="HTH_MARR_2"/>
    <property type="match status" value="1"/>
</dbReference>
<dbReference type="SUPFAM" id="SSF46785">
    <property type="entry name" value="Winged helix' DNA-binding domain"/>
    <property type="match status" value="1"/>
</dbReference>
<name>A0A917HRL5_9BACT</name>
<dbReference type="GO" id="GO:0003700">
    <property type="term" value="F:DNA-binding transcription factor activity"/>
    <property type="evidence" value="ECO:0007669"/>
    <property type="project" value="InterPro"/>
</dbReference>
<dbReference type="InterPro" id="IPR039422">
    <property type="entry name" value="MarR/SlyA-like"/>
</dbReference>
<dbReference type="Gene3D" id="1.10.10.10">
    <property type="entry name" value="Winged helix-like DNA-binding domain superfamily/Winged helix DNA-binding domain"/>
    <property type="match status" value="1"/>
</dbReference>
<dbReference type="AlphaFoldDB" id="A0A917HRL5"/>
<protein>
    <submittedName>
        <fullName evidence="2">Transcriptional regulator</fullName>
    </submittedName>
</protein>
<accession>A0A917HRL5</accession>
<gene>
    <name evidence="2" type="ORF">GCM10011585_35120</name>
</gene>
<dbReference type="GO" id="GO:0006950">
    <property type="term" value="P:response to stress"/>
    <property type="evidence" value="ECO:0007669"/>
    <property type="project" value="TreeGrafter"/>
</dbReference>
<dbReference type="InterPro" id="IPR036390">
    <property type="entry name" value="WH_DNA-bd_sf"/>
</dbReference>
<dbReference type="Proteomes" id="UP000647241">
    <property type="component" value="Unassembled WGS sequence"/>
</dbReference>
<dbReference type="SMART" id="SM00347">
    <property type="entry name" value="HTH_MARR"/>
    <property type="match status" value="1"/>
</dbReference>
<dbReference type="EMBL" id="BMGT01000004">
    <property type="protein sequence ID" value="GGG88030.1"/>
    <property type="molecule type" value="Genomic_DNA"/>
</dbReference>
<evidence type="ECO:0000259" key="1">
    <source>
        <dbReference type="PROSITE" id="PS50995"/>
    </source>
</evidence>
<dbReference type="InterPro" id="IPR036388">
    <property type="entry name" value="WH-like_DNA-bd_sf"/>
</dbReference>
<proteinExistence type="predicted"/>
<keyword evidence="3" id="KW-1185">Reference proteome</keyword>
<reference evidence="2" key="1">
    <citation type="journal article" date="2014" name="Int. J. Syst. Evol. Microbiol.">
        <title>Complete genome sequence of Corynebacterium casei LMG S-19264T (=DSM 44701T), isolated from a smear-ripened cheese.</title>
        <authorList>
            <consortium name="US DOE Joint Genome Institute (JGI-PGF)"/>
            <person name="Walter F."/>
            <person name="Albersmeier A."/>
            <person name="Kalinowski J."/>
            <person name="Ruckert C."/>
        </authorList>
    </citation>
    <scope>NUCLEOTIDE SEQUENCE</scope>
    <source>
        <strain evidence="2">CGMCC 1.12997</strain>
    </source>
</reference>
<dbReference type="Pfam" id="PF12802">
    <property type="entry name" value="MarR_2"/>
    <property type="match status" value="1"/>
</dbReference>
<evidence type="ECO:0000313" key="2">
    <source>
        <dbReference type="EMBL" id="GGG88030.1"/>
    </source>
</evidence>
<dbReference type="InterPro" id="IPR000835">
    <property type="entry name" value="HTH_MarR-typ"/>
</dbReference>
<dbReference type="PANTHER" id="PTHR33164">
    <property type="entry name" value="TRANSCRIPTIONAL REGULATOR, MARR FAMILY"/>
    <property type="match status" value="1"/>
</dbReference>
<organism evidence="2 3">
    <name type="scientific">Edaphobacter dinghuensis</name>
    <dbReference type="NCBI Taxonomy" id="1560005"/>
    <lineage>
        <taxon>Bacteria</taxon>
        <taxon>Pseudomonadati</taxon>
        <taxon>Acidobacteriota</taxon>
        <taxon>Terriglobia</taxon>
        <taxon>Terriglobales</taxon>
        <taxon>Acidobacteriaceae</taxon>
        <taxon>Edaphobacter</taxon>
    </lineage>
</organism>
<sequence>MTPQSSYEALPSATAQTQADDAIRNLAWFRYNLRKFLRFSEKAARQCGVTPQQHQLMLGVAGYTGRGTATVSELAEFLQERHNSVVGLVERAAQRGLVRKEHDTQDRRFVLVSLTPQGEQILARLTELHKEEVKAAREALVKVPKVPAQVLEVKKKAV</sequence>
<feature type="domain" description="HTH marR-type" evidence="1">
    <location>
        <begin position="19"/>
        <end position="158"/>
    </location>
</feature>
<reference evidence="2" key="2">
    <citation type="submission" date="2020-09" db="EMBL/GenBank/DDBJ databases">
        <authorList>
            <person name="Sun Q."/>
            <person name="Zhou Y."/>
        </authorList>
    </citation>
    <scope>NUCLEOTIDE SEQUENCE</scope>
    <source>
        <strain evidence="2">CGMCC 1.12997</strain>
    </source>
</reference>
<dbReference type="RefSeq" id="WP_188555539.1">
    <property type="nucleotide sequence ID" value="NZ_BMGT01000004.1"/>
</dbReference>